<dbReference type="SUPFAM" id="SSF52047">
    <property type="entry name" value="RNI-like"/>
    <property type="match status" value="1"/>
</dbReference>
<reference evidence="2 3" key="1">
    <citation type="submission" date="2024-02" db="EMBL/GenBank/DDBJ databases">
        <title>A draft genome for the cacao thread blight pathogen Marasmius crinis-equi.</title>
        <authorList>
            <person name="Cohen S.P."/>
            <person name="Baruah I.K."/>
            <person name="Amoako-Attah I."/>
            <person name="Bukari Y."/>
            <person name="Meinhardt L.W."/>
            <person name="Bailey B.A."/>
        </authorList>
    </citation>
    <scope>NUCLEOTIDE SEQUENCE [LARGE SCALE GENOMIC DNA]</scope>
    <source>
        <strain evidence="2 3">GH-76</strain>
    </source>
</reference>
<evidence type="ECO:0000313" key="2">
    <source>
        <dbReference type="EMBL" id="KAL0580809.1"/>
    </source>
</evidence>
<keyword evidence="3" id="KW-1185">Reference proteome</keyword>
<proteinExistence type="predicted"/>
<comment type="caution">
    <text evidence="2">The sequence shown here is derived from an EMBL/GenBank/DDBJ whole genome shotgun (WGS) entry which is preliminary data.</text>
</comment>
<name>A0ABR3FZ51_9AGAR</name>
<dbReference type="InterPro" id="IPR032675">
    <property type="entry name" value="LRR_dom_sf"/>
</dbReference>
<feature type="domain" description="F-box" evidence="1">
    <location>
        <begin position="33"/>
        <end position="92"/>
    </location>
</feature>
<dbReference type="Proteomes" id="UP001465976">
    <property type="component" value="Unassembled WGS sequence"/>
</dbReference>
<sequence length="586" mass="64440">MVAIDKEIAKLESSENPSIVQNLKSRRNVLSTICRLPVEVLANIFMDCNTDIPTFVDGNRAKGIVTLFRLARVCRHWRTVALDTPELWSRPDYSSGTPLARIMLSRSKDAPLVVDAEFGSGTRGVVFETLKHIARTTVLHITATDDRAGLQQLVHELVQPAPFLHTLGLGLDQVRAWDALLSPSELHLPHTFLGNHAPRLRNLLLRWCCIPLDSPLLRNLTRLSLISPSLPSSSATHFLEGLREMSHLEVLEVRNPFRETPPATTAPPIRAFTMPALRYLRLDEVDSSGAVFLLGHISLPISTVLTVNSRLPSADWLEKSNTFVSCLSRVFSAKANPTLAPDDSIRSMYIGPMFEVFGWTFDTLSLENPYTRHDLTGKAPPHLRVHVALTTTLDLVGDGINPLRGLVSALPSLNNLRALHVLVPETHTSTLVPTSTGSTSRGVYPSVEDFTACFGALPNLQIVKLKGELAPLLMTALGPAFHALHTLELKSVIQSRAIPQVGGRIADILADVAVSRGKIGVGMLRQLKLTQCESISNRDVERIKEVVAEVDWDGRVQEECDFDLQVDDTSVSSLPSSLYRPSIVCQ</sequence>
<protein>
    <recommendedName>
        <fullName evidence="1">F-box domain-containing protein</fullName>
    </recommendedName>
</protein>
<organism evidence="2 3">
    <name type="scientific">Marasmius crinis-equi</name>
    <dbReference type="NCBI Taxonomy" id="585013"/>
    <lineage>
        <taxon>Eukaryota</taxon>
        <taxon>Fungi</taxon>
        <taxon>Dikarya</taxon>
        <taxon>Basidiomycota</taxon>
        <taxon>Agaricomycotina</taxon>
        <taxon>Agaricomycetes</taxon>
        <taxon>Agaricomycetidae</taxon>
        <taxon>Agaricales</taxon>
        <taxon>Marasmiineae</taxon>
        <taxon>Marasmiaceae</taxon>
        <taxon>Marasmius</taxon>
    </lineage>
</organism>
<dbReference type="Pfam" id="PF12937">
    <property type="entry name" value="F-box-like"/>
    <property type="match status" value="1"/>
</dbReference>
<dbReference type="InterPro" id="IPR001810">
    <property type="entry name" value="F-box_dom"/>
</dbReference>
<evidence type="ECO:0000313" key="3">
    <source>
        <dbReference type="Proteomes" id="UP001465976"/>
    </source>
</evidence>
<dbReference type="InterPro" id="IPR036047">
    <property type="entry name" value="F-box-like_dom_sf"/>
</dbReference>
<dbReference type="Gene3D" id="1.20.1280.50">
    <property type="match status" value="1"/>
</dbReference>
<dbReference type="Gene3D" id="3.80.10.10">
    <property type="entry name" value="Ribonuclease Inhibitor"/>
    <property type="match status" value="1"/>
</dbReference>
<dbReference type="EMBL" id="JBAHYK010000022">
    <property type="protein sequence ID" value="KAL0580809.1"/>
    <property type="molecule type" value="Genomic_DNA"/>
</dbReference>
<accession>A0ABR3FZ51</accession>
<gene>
    <name evidence="2" type="ORF">V5O48_001185</name>
</gene>
<evidence type="ECO:0000259" key="1">
    <source>
        <dbReference type="Pfam" id="PF12937"/>
    </source>
</evidence>
<dbReference type="SUPFAM" id="SSF81383">
    <property type="entry name" value="F-box domain"/>
    <property type="match status" value="1"/>
</dbReference>